<keyword evidence="2" id="KW-1133">Transmembrane helix</keyword>
<dbReference type="InterPro" id="IPR023393">
    <property type="entry name" value="START-like_dom_sf"/>
</dbReference>
<evidence type="ECO:0000313" key="4">
    <source>
        <dbReference type="Proteomes" id="UP000218731"/>
    </source>
</evidence>
<evidence type="ECO:0000256" key="2">
    <source>
        <dbReference type="SAM" id="Phobius"/>
    </source>
</evidence>
<dbReference type="SUPFAM" id="SSF55961">
    <property type="entry name" value="Bet v1-like"/>
    <property type="match status" value="1"/>
</dbReference>
<feature type="compositionally biased region" description="Low complexity" evidence="1">
    <location>
        <begin position="161"/>
        <end position="177"/>
    </location>
</feature>
<keyword evidence="2" id="KW-0472">Membrane</keyword>
<name>A0A1L7N6T0_PSEPU</name>
<dbReference type="Pfam" id="PF06240">
    <property type="entry name" value="COXG"/>
    <property type="match status" value="1"/>
</dbReference>
<dbReference type="PANTHER" id="PTHR38588">
    <property type="entry name" value="BLL0334 PROTEIN"/>
    <property type="match status" value="1"/>
</dbReference>
<evidence type="ECO:0008006" key="5">
    <source>
        <dbReference type="Google" id="ProtNLM"/>
    </source>
</evidence>
<dbReference type="EMBL" id="AP015029">
    <property type="protein sequence ID" value="BAW21170.1"/>
    <property type="molecule type" value="Genomic_DNA"/>
</dbReference>
<dbReference type="AlphaFoldDB" id="A0A1L7N6T0"/>
<accession>A0A1L7N6T0</accession>
<dbReference type="InterPro" id="IPR010419">
    <property type="entry name" value="CO_DH_gsu"/>
</dbReference>
<gene>
    <name evidence="3" type="ORF">KF715C_ch5970</name>
</gene>
<reference evidence="3 4" key="1">
    <citation type="submission" date="2015-11" db="EMBL/GenBank/DDBJ databases">
        <title>Complete genome sequencing of a biphenyl-degrading bacterium, Pseudomonas putida KF715 (=NBRC110667).</title>
        <authorList>
            <person name="Suenaga H."/>
            <person name="Fujihara N."/>
            <person name="Watanabe T."/>
            <person name="Hirose J."/>
            <person name="Kimura N."/>
            <person name="Yamazoe A."/>
            <person name="Hosoyama A."/>
            <person name="Shimodaira J."/>
            <person name="Furukawa K."/>
        </authorList>
    </citation>
    <scope>NUCLEOTIDE SEQUENCE [LARGE SCALE GENOMIC DNA]</scope>
    <source>
        <strain evidence="3 4">KF715</strain>
    </source>
</reference>
<dbReference type="RefSeq" id="WP_079452526.1">
    <property type="nucleotide sequence ID" value="NZ_AP015029.1"/>
</dbReference>
<protein>
    <recommendedName>
        <fullName evidence="5">Carbon monoxide dehydrogenase</fullName>
    </recommendedName>
</protein>
<evidence type="ECO:0000313" key="3">
    <source>
        <dbReference type="EMBL" id="BAW21170.1"/>
    </source>
</evidence>
<evidence type="ECO:0000256" key="1">
    <source>
        <dbReference type="SAM" id="MobiDB-lite"/>
    </source>
</evidence>
<organism evidence="3 4">
    <name type="scientific">Pseudomonas putida</name>
    <name type="common">Arthrobacter siderocapsulatus</name>
    <dbReference type="NCBI Taxonomy" id="303"/>
    <lineage>
        <taxon>Bacteria</taxon>
        <taxon>Pseudomonadati</taxon>
        <taxon>Pseudomonadota</taxon>
        <taxon>Gammaproteobacteria</taxon>
        <taxon>Pseudomonadales</taxon>
        <taxon>Pseudomonadaceae</taxon>
        <taxon>Pseudomonas</taxon>
    </lineage>
</organism>
<dbReference type="CDD" id="cd07823">
    <property type="entry name" value="SRPBCC_5"/>
    <property type="match status" value="1"/>
</dbReference>
<feature type="transmembrane region" description="Helical" evidence="2">
    <location>
        <begin position="198"/>
        <end position="217"/>
    </location>
</feature>
<sequence length="221" mass="23321">MNIKYKFALPVAPEKAWSVLMDIPTVAPCMPGASLESSDGDEHAGRMKVKLGPIDMTFRGSILFKERDNERRHAVLEAAASEMKGGGSTKATVIFFVSPAANGSEISVESDFTVSGKAAQFGGGVIDSVGKKLMDQFATRLAAQIEASQSVQDAPQVSTDAQSQAQPAVQSQAASAQPRNAVVEEEALDLLSVAWKPVAIRAAISFSLVALVGYGLYRAFA</sequence>
<proteinExistence type="predicted"/>
<dbReference type="Proteomes" id="UP000218731">
    <property type="component" value="Chromosome 1"/>
</dbReference>
<dbReference type="Gene3D" id="3.30.530.20">
    <property type="match status" value="1"/>
</dbReference>
<keyword evidence="2" id="KW-0812">Transmembrane</keyword>
<dbReference type="PANTHER" id="PTHR38588:SF1">
    <property type="entry name" value="BLL0334 PROTEIN"/>
    <property type="match status" value="1"/>
</dbReference>
<feature type="region of interest" description="Disordered" evidence="1">
    <location>
        <begin position="153"/>
        <end position="177"/>
    </location>
</feature>